<evidence type="ECO:0000256" key="3">
    <source>
        <dbReference type="ARBA" id="ARBA00022692"/>
    </source>
</evidence>
<dbReference type="PANTHER" id="PTHR45689">
    <property type="entry name" value="I[[H]] CHANNEL, ISOFORM E"/>
    <property type="match status" value="1"/>
</dbReference>
<dbReference type="GO" id="GO:0098855">
    <property type="term" value="C:HCN channel complex"/>
    <property type="evidence" value="ECO:0007669"/>
    <property type="project" value="TreeGrafter"/>
</dbReference>
<comment type="subcellular location">
    <subcellularLocation>
        <location evidence="1">Membrane</location>
        <topology evidence="1">Multi-pass membrane protein</topology>
    </subcellularLocation>
</comment>
<evidence type="ECO:0000256" key="8">
    <source>
        <dbReference type="SAM" id="Phobius"/>
    </source>
</evidence>
<keyword evidence="5" id="KW-0406">Ion transport</keyword>
<dbReference type="GO" id="GO:0003254">
    <property type="term" value="P:regulation of membrane depolarization"/>
    <property type="evidence" value="ECO:0007669"/>
    <property type="project" value="TreeGrafter"/>
</dbReference>
<feature type="transmembrane region" description="Helical" evidence="8">
    <location>
        <begin position="241"/>
        <end position="262"/>
    </location>
</feature>
<proteinExistence type="predicted"/>
<dbReference type="GO" id="GO:0035725">
    <property type="term" value="P:sodium ion transmembrane transport"/>
    <property type="evidence" value="ECO:0007669"/>
    <property type="project" value="TreeGrafter"/>
</dbReference>
<evidence type="ECO:0000256" key="1">
    <source>
        <dbReference type="ARBA" id="ARBA00004141"/>
    </source>
</evidence>
<evidence type="ECO:0000256" key="4">
    <source>
        <dbReference type="ARBA" id="ARBA00022989"/>
    </source>
</evidence>
<dbReference type="CDD" id="cd00038">
    <property type="entry name" value="CAP_ED"/>
    <property type="match status" value="1"/>
</dbReference>
<accession>A0A024U1M1</accession>
<dbReference type="GO" id="GO:0005249">
    <property type="term" value="F:voltage-gated potassium channel activity"/>
    <property type="evidence" value="ECO:0007669"/>
    <property type="project" value="TreeGrafter"/>
</dbReference>
<dbReference type="GeneID" id="20084610"/>
<protein>
    <recommendedName>
        <fullName evidence="9">Cyclic nucleotide-binding domain-containing protein</fullName>
    </recommendedName>
</protein>
<evidence type="ECO:0000313" key="10">
    <source>
        <dbReference type="EMBL" id="ETW00154.1"/>
    </source>
</evidence>
<evidence type="ECO:0000259" key="9">
    <source>
        <dbReference type="PROSITE" id="PS50042"/>
    </source>
</evidence>
<dbReference type="PANTHER" id="PTHR45689:SF13">
    <property type="entry name" value="CYCLIC NUCLEOTIDE-BINDING DOMAIN-CONTAINING PROTEIN"/>
    <property type="match status" value="1"/>
</dbReference>
<feature type="transmembrane region" description="Helical" evidence="8">
    <location>
        <begin position="323"/>
        <end position="342"/>
    </location>
</feature>
<feature type="region of interest" description="Disordered" evidence="7">
    <location>
        <begin position="619"/>
        <end position="688"/>
    </location>
</feature>
<dbReference type="SUPFAM" id="SSF51206">
    <property type="entry name" value="cAMP-binding domain-like"/>
    <property type="match status" value="1"/>
</dbReference>
<dbReference type="InterPro" id="IPR018488">
    <property type="entry name" value="cNMP-bd_CS"/>
</dbReference>
<keyword evidence="2" id="KW-0813">Transport</keyword>
<dbReference type="VEuPathDB" id="FungiDB:H310_07560"/>
<dbReference type="eggNOG" id="KOG0498">
    <property type="taxonomic scope" value="Eukaryota"/>
</dbReference>
<sequence length="744" mass="83096">MPSLLPSTDVAVTATDDCMVSLDVNSDPSAARPHVEVSTRVRASLPLKRQLADKGTSHSASPATRRQCMKSCREYFTRHVTRLHDRLSSRANTLMLHPYSRFRRFWDMLLAFSVIYECWLIPFTLAMSWWVPSHAIEKLHVSLDVFFISDLVLNFRTAVVVYGELIQDPRDVAMIYFKSWFLVDFISVFPTDVVVTALSPANAVSSTSTRGVKLLKYVKLPKLLRLSQLVRRFRRFQRYEGALTIFSAFVFLLHIAGCVWIASVGPCDDPVTKELASGFCSPDSVYQVYALGLYYAVVMLTSMSLDVVFAADNPLCGGYRDTVNATALPSAIVPLQSTLVVLSTGYAIVGLIMNSVVIGSSVFVVESWNRAGYQFRKRIDMINHEMEFLQLPEHLRLRIKAYHQYLWTHQGSATEKVSLLQDKGMSEPLRKEIAVFMYRDMLSKIPLFQTVSDQLLGFVCLCLTTVIFLPQDKIITRGEVGKDLFIVARGCVIVLAGERMSEATMAKLALNETRQSSMQRDPSTSTRRSVPPNSKVLNASPVDRTRNSDDDDVTHGDVILWEGSFFGEIGLLMEVERTRTVVAGSICELGVLSKNDFTAVMKQFPSFAKDIKRLVAERCQDSLPRPDTTASGLPRPMQTPLKRSPSNESVASPSATPPRRRPTLALPKQHARSTRKPPSSLSRPSTLLRQKSLSTAMFSRSDQSGGTCCTKEDMEQLDAKLDRVEALLQELLARSDLAQFASQA</sequence>
<dbReference type="InterPro" id="IPR000595">
    <property type="entry name" value="cNMP-bd_dom"/>
</dbReference>
<feature type="compositionally biased region" description="Low complexity" evidence="7">
    <location>
        <begin position="676"/>
        <end position="688"/>
    </location>
</feature>
<feature type="compositionally biased region" description="Polar residues" evidence="7">
    <location>
        <begin position="512"/>
        <end position="537"/>
    </location>
</feature>
<dbReference type="PROSITE" id="PS00888">
    <property type="entry name" value="CNMP_BINDING_1"/>
    <property type="match status" value="1"/>
</dbReference>
<dbReference type="Gene3D" id="1.10.287.70">
    <property type="match status" value="1"/>
</dbReference>
<evidence type="ECO:0000256" key="7">
    <source>
        <dbReference type="SAM" id="MobiDB-lite"/>
    </source>
</evidence>
<keyword evidence="6 8" id="KW-0472">Membrane</keyword>
<feature type="transmembrane region" description="Helical" evidence="8">
    <location>
        <begin position="292"/>
        <end position="311"/>
    </location>
</feature>
<feature type="domain" description="Cyclic nucleotide-binding" evidence="9">
    <location>
        <begin position="447"/>
        <end position="601"/>
    </location>
</feature>
<evidence type="ECO:0000256" key="5">
    <source>
        <dbReference type="ARBA" id="ARBA00023065"/>
    </source>
</evidence>
<dbReference type="Pfam" id="PF00520">
    <property type="entry name" value="Ion_trans"/>
    <property type="match status" value="1"/>
</dbReference>
<dbReference type="Gene3D" id="2.60.120.10">
    <property type="entry name" value="Jelly Rolls"/>
    <property type="match status" value="1"/>
</dbReference>
<keyword evidence="4 8" id="KW-1133">Transmembrane helix</keyword>
<dbReference type="SUPFAM" id="SSF81324">
    <property type="entry name" value="Voltage-gated potassium channels"/>
    <property type="match status" value="1"/>
</dbReference>
<dbReference type="RefSeq" id="XP_008871179.1">
    <property type="nucleotide sequence ID" value="XM_008872957.1"/>
</dbReference>
<organism evidence="10">
    <name type="scientific">Aphanomyces invadans</name>
    <dbReference type="NCBI Taxonomy" id="157072"/>
    <lineage>
        <taxon>Eukaryota</taxon>
        <taxon>Sar</taxon>
        <taxon>Stramenopiles</taxon>
        <taxon>Oomycota</taxon>
        <taxon>Saprolegniomycetes</taxon>
        <taxon>Saprolegniales</taxon>
        <taxon>Verrucalvaceae</taxon>
        <taxon>Aphanomyces</taxon>
    </lineage>
</organism>
<keyword evidence="3 8" id="KW-0812">Transmembrane</keyword>
<dbReference type="OrthoDB" id="421226at2759"/>
<feature type="region of interest" description="Disordered" evidence="7">
    <location>
        <begin position="511"/>
        <end position="553"/>
    </location>
</feature>
<dbReference type="InterPro" id="IPR014710">
    <property type="entry name" value="RmlC-like_jellyroll"/>
</dbReference>
<feature type="transmembrane region" description="Helical" evidence="8">
    <location>
        <begin position="145"/>
        <end position="165"/>
    </location>
</feature>
<dbReference type="Gene3D" id="1.10.287.630">
    <property type="entry name" value="Helix hairpin bin"/>
    <property type="match status" value="1"/>
</dbReference>
<dbReference type="STRING" id="157072.A0A024U1M1"/>
<feature type="transmembrane region" description="Helical" evidence="8">
    <location>
        <begin position="105"/>
        <end position="125"/>
    </location>
</feature>
<dbReference type="InterPro" id="IPR018490">
    <property type="entry name" value="cNMP-bd_dom_sf"/>
</dbReference>
<name>A0A024U1M1_9STRA</name>
<reference evidence="10" key="1">
    <citation type="submission" date="2013-12" db="EMBL/GenBank/DDBJ databases">
        <title>The Genome Sequence of Aphanomyces invadans NJM9701.</title>
        <authorList>
            <consortium name="The Broad Institute Genomics Platform"/>
            <person name="Russ C."/>
            <person name="Tyler B."/>
            <person name="van West P."/>
            <person name="Dieguez-Uribeondo J."/>
            <person name="Young S.K."/>
            <person name="Zeng Q."/>
            <person name="Gargeya S."/>
            <person name="Fitzgerald M."/>
            <person name="Abouelleil A."/>
            <person name="Alvarado L."/>
            <person name="Chapman S.B."/>
            <person name="Gainer-Dewar J."/>
            <person name="Goldberg J."/>
            <person name="Griggs A."/>
            <person name="Gujja S."/>
            <person name="Hansen M."/>
            <person name="Howarth C."/>
            <person name="Imamovic A."/>
            <person name="Ireland A."/>
            <person name="Larimer J."/>
            <person name="McCowan C."/>
            <person name="Murphy C."/>
            <person name="Pearson M."/>
            <person name="Poon T.W."/>
            <person name="Priest M."/>
            <person name="Roberts A."/>
            <person name="Saif S."/>
            <person name="Shea T."/>
            <person name="Sykes S."/>
            <person name="Wortman J."/>
            <person name="Nusbaum C."/>
            <person name="Birren B."/>
        </authorList>
    </citation>
    <scope>NUCLEOTIDE SEQUENCE [LARGE SCALE GENOMIC DNA]</scope>
    <source>
        <strain evidence="10">NJM9701</strain>
    </source>
</reference>
<evidence type="ECO:0000256" key="2">
    <source>
        <dbReference type="ARBA" id="ARBA00022448"/>
    </source>
</evidence>
<dbReference type="InterPro" id="IPR005821">
    <property type="entry name" value="Ion_trans_dom"/>
</dbReference>
<dbReference type="PROSITE" id="PS50042">
    <property type="entry name" value="CNMP_BINDING_3"/>
    <property type="match status" value="1"/>
</dbReference>
<dbReference type="AlphaFoldDB" id="A0A024U1M1"/>
<dbReference type="InterPro" id="IPR051413">
    <property type="entry name" value="K/Na_HCN_channel"/>
</dbReference>
<gene>
    <name evidence="10" type="ORF">H310_07560</name>
</gene>
<dbReference type="EMBL" id="KI913965">
    <property type="protein sequence ID" value="ETW00154.1"/>
    <property type="molecule type" value="Genomic_DNA"/>
</dbReference>
<evidence type="ECO:0000256" key="6">
    <source>
        <dbReference type="ARBA" id="ARBA00023136"/>
    </source>
</evidence>